<comment type="catalytic activity">
    <reaction evidence="10 11">
        <text>tRNA(His) + L-histidine + ATP = L-histidyl-tRNA(His) + AMP + diphosphate + H(+)</text>
        <dbReference type="Rhea" id="RHEA:17313"/>
        <dbReference type="Rhea" id="RHEA-COMP:9665"/>
        <dbReference type="Rhea" id="RHEA-COMP:9689"/>
        <dbReference type="ChEBI" id="CHEBI:15378"/>
        <dbReference type="ChEBI" id="CHEBI:30616"/>
        <dbReference type="ChEBI" id="CHEBI:33019"/>
        <dbReference type="ChEBI" id="CHEBI:57595"/>
        <dbReference type="ChEBI" id="CHEBI:78442"/>
        <dbReference type="ChEBI" id="CHEBI:78527"/>
        <dbReference type="ChEBI" id="CHEBI:456215"/>
        <dbReference type="EC" id="6.1.1.21"/>
    </reaction>
</comment>
<keyword evidence="15" id="KW-1185">Reference proteome</keyword>
<evidence type="ECO:0000256" key="2">
    <source>
        <dbReference type="ARBA" id="ARBA00008226"/>
    </source>
</evidence>
<proteinExistence type="inferred from homology"/>
<feature type="binding site" evidence="12">
    <location>
        <begin position="287"/>
        <end position="288"/>
    </location>
    <ligand>
        <name>L-histidine</name>
        <dbReference type="ChEBI" id="CHEBI:57595"/>
    </ligand>
</feature>
<evidence type="ECO:0000256" key="8">
    <source>
        <dbReference type="ARBA" id="ARBA00022917"/>
    </source>
</evidence>
<evidence type="ECO:0000256" key="10">
    <source>
        <dbReference type="ARBA" id="ARBA00047639"/>
    </source>
</evidence>
<evidence type="ECO:0000259" key="13">
    <source>
        <dbReference type="PROSITE" id="PS50862"/>
    </source>
</evidence>
<feature type="domain" description="Aminoacyl-transfer RNA synthetases class-II family profile" evidence="13">
    <location>
        <begin position="45"/>
        <end position="380"/>
    </location>
</feature>
<evidence type="ECO:0000256" key="3">
    <source>
        <dbReference type="ARBA" id="ARBA00011738"/>
    </source>
</evidence>
<dbReference type="InterPro" id="IPR036621">
    <property type="entry name" value="Anticodon-bd_dom_sf"/>
</dbReference>
<dbReference type="GO" id="GO:0005524">
    <property type="term" value="F:ATP binding"/>
    <property type="evidence" value="ECO:0007669"/>
    <property type="project" value="UniProtKB-UniRule"/>
</dbReference>
<evidence type="ECO:0000256" key="9">
    <source>
        <dbReference type="ARBA" id="ARBA00023146"/>
    </source>
</evidence>
<dbReference type="InterPro" id="IPR004154">
    <property type="entry name" value="Anticodon-bd"/>
</dbReference>
<evidence type="ECO:0000313" key="15">
    <source>
        <dbReference type="Proteomes" id="UP000000639"/>
    </source>
</evidence>
<dbReference type="HOGENOM" id="CLU_025113_1_1_6"/>
<dbReference type="InterPro" id="IPR041715">
    <property type="entry name" value="HisRS-like_core"/>
</dbReference>
<dbReference type="NCBIfam" id="TIGR00442">
    <property type="entry name" value="hisS"/>
    <property type="match status" value="1"/>
</dbReference>
<keyword evidence="5 11" id="KW-0436">Ligase</keyword>
<dbReference type="PROSITE" id="PS50862">
    <property type="entry name" value="AA_TRNA_LIGASE_II"/>
    <property type="match status" value="1"/>
</dbReference>
<dbReference type="SUPFAM" id="SSF55681">
    <property type="entry name" value="Class II aaRS and biotin synthetases"/>
    <property type="match status" value="1"/>
</dbReference>
<dbReference type="AlphaFoldDB" id="A1SU40"/>
<keyword evidence="9 11" id="KW-0030">Aminoacyl-tRNA synthetase</keyword>
<evidence type="ECO:0000256" key="4">
    <source>
        <dbReference type="ARBA" id="ARBA00022490"/>
    </source>
</evidence>
<feature type="binding site" evidence="12">
    <location>
        <position position="151"/>
    </location>
    <ligand>
        <name>L-histidine</name>
        <dbReference type="ChEBI" id="CHEBI:57595"/>
    </ligand>
</feature>
<comment type="subcellular location">
    <subcellularLocation>
        <location evidence="1 11">Cytoplasm</location>
    </subcellularLocation>
</comment>
<dbReference type="CDD" id="cd00773">
    <property type="entry name" value="HisRS-like_core"/>
    <property type="match status" value="1"/>
</dbReference>
<keyword evidence="4 11" id="KW-0963">Cytoplasm</keyword>
<dbReference type="PANTHER" id="PTHR43707:SF1">
    <property type="entry name" value="HISTIDINE--TRNA LIGASE, MITOCHONDRIAL-RELATED"/>
    <property type="match status" value="1"/>
</dbReference>
<keyword evidence="6 11" id="KW-0547">Nucleotide-binding</keyword>
<dbReference type="PANTHER" id="PTHR43707">
    <property type="entry name" value="HISTIDYL-TRNA SYNTHETASE"/>
    <property type="match status" value="1"/>
</dbReference>
<sequence>MVSSNLKSPYNDSLFYSQLYVEIIVAKKIQAIRGMNDTLPEQTPVWQKLESLFRQVVSSYGYSEIRMPIVENTTLFKRSIGEVTDIVEKEMYTFADRNGDSLTLRPEGTASCVRAGNEHGLLYNQERRLWYTGPMFRHERPQKGRYRQFHQFGVETFGIGSADIDAEVILLSARLWRALGIDKQVELQLNSLGSNEARALYKEALVVYLSTHVEQLDEDSKRRMVSNPLRVLDSKNPDIQALLVDAPKLSAYLDDESAEHFAQLQKYLDAAGIKYVINERLVRGLDYYNRTVFEWVTTSLGSQGTICAGGRYDGLVEQLGGKATPAVGFAMGLERIILMLETLALNDDVKKDVDIYSIVVGDGADIAGFKVAELIRTELPMLKMMHHCGAGNFKKQMKRADKSGARLALIIAENELESDCVTIKDLQGKYEQQSVAMNELIKVLPSYF</sequence>
<dbReference type="InterPro" id="IPR004516">
    <property type="entry name" value="HisRS/HisZ"/>
</dbReference>
<gene>
    <name evidence="11" type="primary">hisS</name>
    <name evidence="14" type="ordered locus">Ping_1169</name>
</gene>
<evidence type="ECO:0000256" key="5">
    <source>
        <dbReference type="ARBA" id="ARBA00022598"/>
    </source>
</evidence>
<feature type="binding site" evidence="12">
    <location>
        <position position="137"/>
    </location>
    <ligand>
        <name>L-histidine</name>
        <dbReference type="ChEBI" id="CHEBI:57595"/>
    </ligand>
</feature>
<evidence type="ECO:0000256" key="6">
    <source>
        <dbReference type="ARBA" id="ARBA00022741"/>
    </source>
</evidence>
<evidence type="ECO:0000313" key="14">
    <source>
        <dbReference type="EMBL" id="ABM03005.1"/>
    </source>
</evidence>
<comment type="similarity">
    <text evidence="2 11">Belongs to the class-II aminoacyl-tRNA synthetase family.</text>
</comment>
<comment type="subunit">
    <text evidence="3 11">Homodimer.</text>
</comment>
<dbReference type="GO" id="GO:0006427">
    <property type="term" value="P:histidyl-tRNA aminoacylation"/>
    <property type="evidence" value="ECO:0007669"/>
    <property type="project" value="UniProtKB-UniRule"/>
</dbReference>
<accession>A1SU40</accession>
<dbReference type="Proteomes" id="UP000000639">
    <property type="component" value="Chromosome"/>
</dbReference>
<evidence type="ECO:0000256" key="12">
    <source>
        <dbReference type="PIRSR" id="PIRSR001549-1"/>
    </source>
</evidence>
<dbReference type="PIRSF" id="PIRSF001549">
    <property type="entry name" value="His-tRNA_synth"/>
    <property type="match status" value="1"/>
</dbReference>
<dbReference type="STRING" id="357804.Ping_1169"/>
<dbReference type="eggNOG" id="COG0124">
    <property type="taxonomic scope" value="Bacteria"/>
</dbReference>
<dbReference type="Pfam" id="PF03129">
    <property type="entry name" value="HGTP_anticodon"/>
    <property type="match status" value="1"/>
</dbReference>
<dbReference type="Pfam" id="PF13393">
    <property type="entry name" value="tRNA-synt_His"/>
    <property type="match status" value="1"/>
</dbReference>
<reference evidence="14 15" key="1">
    <citation type="submission" date="2007-01" db="EMBL/GenBank/DDBJ databases">
        <title>Complete sequence of Psychromonas ingrahamii 37.</title>
        <authorList>
            <consortium name="US DOE Joint Genome Institute"/>
            <person name="Copeland A."/>
            <person name="Lucas S."/>
            <person name="Lapidus A."/>
            <person name="Barry K."/>
            <person name="Detter J.C."/>
            <person name="Glavina del Rio T."/>
            <person name="Hammon N."/>
            <person name="Israni S."/>
            <person name="Dalin E."/>
            <person name="Tice H."/>
            <person name="Pitluck S."/>
            <person name="Thompson L.S."/>
            <person name="Brettin T."/>
            <person name="Bruce D."/>
            <person name="Han C."/>
            <person name="Tapia R."/>
            <person name="Schmutz J."/>
            <person name="Larimer F."/>
            <person name="Land M."/>
            <person name="Hauser L."/>
            <person name="Kyrpides N."/>
            <person name="Ivanova N."/>
            <person name="Staley J."/>
            <person name="Richardson P."/>
        </authorList>
    </citation>
    <scope>NUCLEOTIDE SEQUENCE [LARGE SCALE GENOMIC DNA]</scope>
    <source>
        <strain evidence="14 15">37</strain>
    </source>
</reference>
<dbReference type="KEGG" id="pin:Ping_1169"/>
<keyword evidence="8 11" id="KW-0648">Protein biosynthesis</keyword>
<evidence type="ECO:0000256" key="11">
    <source>
        <dbReference type="HAMAP-Rule" id="MF_00127"/>
    </source>
</evidence>
<feature type="binding site" evidence="12">
    <location>
        <position position="155"/>
    </location>
    <ligand>
        <name>L-histidine</name>
        <dbReference type="ChEBI" id="CHEBI:57595"/>
    </ligand>
</feature>
<dbReference type="InterPro" id="IPR006195">
    <property type="entry name" value="aa-tRNA-synth_II"/>
</dbReference>
<evidence type="ECO:0000256" key="7">
    <source>
        <dbReference type="ARBA" id="ARBA00022840"/>
    </source>
</evidence>
<keyword evidence="7 11" id="KW-0067">ATP-binding</keyword>
<dbReference type="Gene3D" id="3.30.930.10">
    <property type="entry name" value="Bira Bifunctional Protein, Domain 2"/>
    <property type="match status" value="1"/>
</dbReference>
<protein>
    <recommendedName>
        <fullName evidence="11">Histidine--tRNA ligase</fullName>
        <ecNumber evidence="11">6.1.1.21</ecNumber>
    </recommendedName>
    <alternativeName>
        <fullName evidence="11">Histidyl-tRNA synthetase</fullName>
        <shortName evidence="11">HisRS</shortName>
    </alternativeName>
</protein>
<dbReference type="InterPro" id="IPR033656">
    <property type="entry name" value="HisRS_anticodon"/>
</dbReference>
<feature type="binding site" evidence="12">
    <location>
        <begin position="107"/>
        <end position="109"/>
    </location>
    <ligand>
        <name>L-histidine</name>
        <dbReference type="ChEBI" id="CHEBI:57595"/>
    </ligand>
</feature>
<dbReference type="GO" id="GO:0004821">
    <property type="term" value="F:histidine-tRNA ligase activity"/>
    <property type="evidence" value="ECO:0007669"/>
    <property type="project" value="UniProtKB-UniRule"/>
</dbReference>
<name>A1SU40_PSYIN</name>
<dbReference type="InterPro" id="IPR015807">
    <property type="entry name" value="His-tRNA-ligase"/>
</dbReference>
<dbReference type="HAMAP" id="MF_00127">
    <property type="entry name" value="His_tRNA_synth"/>
    <property type="match status" value="1"/>
</dbReference>
<dbReference type="EMBL" id="CP000510">
    <property type="protein sequence ID" value="ABM03005.1"/>
    <property type="molecule type" value="Genomic_DNA"/>
</dbReference>
<dbReference type="FunFam" id="3.30.930.10:FF:000005">
    <property type="entry name" value="Histidine--tRNA ligase"/>
    <property type="match status" value="1"/>
</dbReference>
<dbReference type="EC" id="6.1.1.21" evidence="11"/>
<evidence type="ECO:0000256" key="1">
    <source>
        <dbReference type="ARBA" id="ARBA00004496"/>
    </source>
</evidence>
<organism evidence="14 15">
    <name type="scientific">Psychromonas ingrahamii (strain DSM 17664 / CCUG 51855 / 37)</name>
    <dbReference type="NCBI Taxonomy" id="357804"/>
    <lineage>
        <taxon>Bacteria</taxon>
        <taxon>Pseudomonadati</taxon>
        <taxon>Pseudomonadota</taxon>
        <taxon>Gammaproteobacteria</taxon>
        <taxon>Alteromonadales</taxon>
        <taxon>Psychromonadaceae</taxon>
        <taxon>Psychromonas</taxon>
    </lineage>
</organism>
<dbReference type="InterPro" id="IPR045864">
    <property type="entry name" value="aa-tRNA-synth_II/BPL/LPL"/>
</dbReference>
<dbReference type="GO" id="GO:0005737">
    <property type="term" value="C:cytoplasm"/>
    <property type="evidence" value="ECO:0007669"/>
    <property type="project" value="UniProtKB-SubCell"/>
</dbReference>
<dbReference type="SUPFAM" id="SSF52954">
    <property type="entry name" value="Class II aaRS ABD-related"/>
    <property type="match status" value="1"/>
</dbReference>
<dbReference type="Gene3D" id="3.40.50.800">
    <property type="entry name" value="Anticodon-binding domain"/>
    <property type="match status" value="1"/>
</dbReference>
<dbReference type="CDD" id="cd00859">
    <property type="entry name" value="HisRS_anticodon"/>
    <property type="match status" value="1"/>
</dbReference>
<feature type="binding site" evidence="12">
    <location>
        <position position="283"/>
    </location>
    <ligand>
        <name>L-histidine</name>
        <dbReference type="ChEBI" id="CHEBI:57595"/>
    </ligand>
</feature>